<evidence type="ECO:0000259" key="9">
    <source>
        <dbReference type="PROSITE" id="PS50850"/>
    </source>
</evidence>
<dbReference type="SUPFAM" id="SSF103473">
    <property type="entry name" value="MFS general substrate transporter"/>
    <property type="match status" value="1"/>
</dbReference>
<dbReference type="OrthoDB" id="3639251at2759"/>
<feature type="compositionally biased region" description="Basic and acidic residues" evidence="7">
    <location>
        <begin position="486"/>
        <end position="507"/>
    </location>
</feature>
<accession>A0A1Y2AX02</accession>
<comment type="caution">
    <text evidence="10">The sequence shown here is derived from an EMBL/GenBank/DDBJ whole genome shotgun (WGS) entry which is preliminary data.</text>
</comment>
<proteinExistence type="inferred from homology"/>
<keyword evidence="11" id="KW-1185">Reference proteome</keyword>
<feature type="transmembrane region" description="Helical" evidence="8">
    <location>
        <begin position="297"/>
        <end position="321"/>
    </location>
</feature>
<feature type="transmembrane region" description="Helical" evidence="8">
    <location>
        <begin position="156"/>
        <end position="181"/>
    </location>
</feature>
<feature type="transmembrane region" description="Helical" evidence="8">
    <location>
        <begin position="227"/>
        <end position="247"/>
    </location>
</feature>
<gene>
    <name evidence="10" type="ORF">BCR39DRAFT_540117</name>
</gene>
<keyword evidence="3 8" id="KW-0812">Transmembrane</keyword>
<reference evidence="10 11" key="1">
    <citation type="submission" date="2016-07" db="EMBL/GenBank/DDBJ databases">
        <title>Pervasive Adenine N6-methylation of Active Genes in Fungi.</title>
        <authorList>
            <consortium name="DOE Joint Genome Institute"/>
            <person name="Mondo S.J."/>
            <person name="Dannebaum R.O."/>
            <person name="Kuo R.C."/>
            <person name="Labutti K."/>
            <person name="Haridas S."/>
            <person name="Kuo A."/>
            <person name="Salamov A."/>
            <person name="Ahrendt S.R."/>
            <person name="Lipzen A."/>
            <person name="Sullivan W."/>
            <person name="Andreopoulos W.B."/>
            <person name="Clum A."/>
            <person name="Lindquist E."/>
            <person name="Daum C."/>
            <person name="Ramamoorthy G.K."/>
            <person name="Gryganskyi A."/>
            <person name="Culley D."/>
            <person name="Magnuson J.K."/>
            <person name="James T.Y."/>
            <person name="O'Malley M.A."/>
            <person name="Stajich J.E."/>
            <person name="Spatafora J.W."/>
            <person name="Visel A."/>
            <person name="Grigoriev I.V."/>
        </authorList>
    </citation>
    <scope>NUCLEOTIDE SEQUENCE [LARGE SCALE GENOMIC DNA]</scope>
    <source>
        <strain evidence="10 11">68-887.2</strain>
    </source>
</reference>
<evidence type="ECO:0000256" key="8">
    <source>
        <dbReference type="SAM" id="Phobius"/>
    </source>
</evidence>
<name>A0A1Y2AX02_9TREE</name>
<feature type="domain" description="Major facilitator superfamily (MFS) profile" evidence="9">
    <location>
        <begin position="65"/>
        <end position="478"/>
    </location>
</feature>
<dbReference type="InterPro" id="IPR011701">
    <property type="entry name" value="MFS"/>
</dbReference>
<dbReference type="Gene3D" id="1.20.1250.20">
    <property type="entry name" value="MFS general substrate transporter like domains"/>
    <property type="match status" value="2"/>
</dbReference>
<evidence type="ECO:0000313" key="11">
    <source>
        <dbReference type="Proteomes" id="UP000193986"/>
    </source>
</evidence>
<organism evidence="10 11">
    <name type="scientific">Naematelia encephala</name>
    <dbReference type="NCBI Taxonomy" id="71784"/>
    <lineage>
        <taxon>Eukaryota</taxon>
        <taxon>Fungi</taxon>
        <taxon>Dikarya</taxon>
        <taxon>Basidiomycota</taxon>
        <taxon>Agaricomycotina</taxon>
        <taxon>Tremellomycetes</taxon>
        <taxon>Tremellales</taxon>
        <taxon>Naemateliaceae</taxon>
        <taxon>Naematelia</taxon>
    </lineage>
</organism>
<feature type="transmembrane region" description="Helical" evidence="8">
    <location>
        <begin position="193"/>
        <end position="215"/>
    </location>
</feature>
<dbReference type="PROSITE" id="PS50850">
    <property type="entry name" value="MFS"/>
    <property type="match status" value="1"/>
</dbReference>
<dbReference type="GO" id="GO:0016020">
    <property type="term" value="C:membrane"/>
    <property type="evidence" value="ECO:0007669"/>
    <property type="project" value="UniProtKB-SubCell"/>
</dbReference>
<dbReference type="PANTHER" id="PTHR43791">
    <property type="entry name" value="PERMEASE-RELATED"/>
    <property type="match status" value="1"/>
</dbReference>
<evidence type="ECO:0000256" key="3">
    <source>
        <dbReference type="ARBA" id="ARBA00022692"/>
    </source>
</evidence>
<comment type="subcellular location">
    <subcellularLocation>
        <location evidence="1">Membrane</location>
        <topology evidence="1">Multi-pass membrane protein</topology>
    </subcellularLocation>
</comment>
<evidence type="ECO:0000256" key="6">
    <source>
        <dbReference type="ARBA" id="ARBA00037968"/>
    </source>
</evidence>
<keyword evidence="2" id="KW-0813">Transport</keyword>
<feature type="transmembrane region" description="Helical" evidence="8">
    <location>
        <begin position="386"/>
        <end position="407"/>
    </location>
</feature>
<dbReference type="Pfam" id="PF07690">
    <property type="entry name" value="MFS_1"/>
    <property type="match status" value="1"/>
</dbReference>
<dbReference type="PANTHER" id="PTHR43791:SF39">
    <property type="entry name" value="TRANSPORTER LIZ1_SEO1, PUTATIVE (AFU_ORTHOLOGUE AFUA_3G00980)-RELATED"/>
    <property type="match status" value="1"/>
</dbReference>
<dbReference type="InParanoid" id="A0A1Y2AX02"/>
<dbReference type="Proteomes" id="UP000193986">
    <property type="component" value="Unassembled WGS sequence"/>
</dbReference>
<keyword evidence="4 8" id="KW-1133">Transmembrane helix</keyword>
<evidence type="ECO:0000256" key="1">
    <source>
        <dbReference type="ARBA" id="ARBA00004141"/>
    </source>
</evidence>
<comment type="similarity">
    <text evidence="6">Belongs to the major facilitator superfamily. Allantoate permease family.</text>
</comment>
<dbReference type="EMBL" id="MCFC01000044">
    <property type="protein sequence ID" value="ORY26757.1"/>
    <property type="molecule type" value="Genomic_DNA"/>
</dbReference>
<dbReference type="FunFam" id="1.20.1250.20:FF:000065">
    <property type="entry name" value="Putative MFS pantothenate transporter"/>
    <property type="match status" value="1"/>
</dbReference>
<feature type="transmembrane region" description="Helical" evidence="8">
    <location>
        <begin position="453"/>
        <end position="473"/>
    </location>
</feature>
<feature type="transmembrane region" description="Helical" evidence="8">
    <location>
        <begin position="131"/>
        <end position="150"/>
    </location>
</feature>
<evidence type="ECO:0000313" key="10">
    <source>
        <dbReference type="EMBL" id="ORY26757.1"/>
    </source>
</evidence>
<protein>
    <submittedName>
        <fullName evidence="10">Pantothenate transporter liz1</fullName>
    </submittedName>
</protein>
<dbReference type="GO" id="GO:0022857">
    <property type="term" value="F:transmembrane transporter activity"/>
    <property type="evidence" value="ECO:0007669"/>
    <property type="project" value="InterPro"/>
</dbReference>
<sequence length="516" mass="58396">MSQDSQAFISANVVTSDTTDTQQLKAVNNSTLSVWQRLVVTVWDSDHYAKTSEERVLVRKLDCTLLICLAFGYFMKNIDQGNLSNAYVSGLQVDLNITGNQYTYMGTIYNVVYCVMQVPSNLIVLKVRPSWWLAGCEIGWTIFTFAQAGAQTYQHMYVFRFFIGFFEASFQSLAFYVLGSWYTKSELAKRTSIFYIASPLGQAFASYAMAAVYTSMDRLAGLAGWRWLYIICGIMSAPVAVSVFFLVPDFPETTKAWYLTEQEKEIGRLRAARNGTVFMTGIVNFSTFKKIVSQWRFWTLLPAYLFYATGVQSYNYFGVYLRSAGYSVAMRNILPGCAFVLQIPLALLYGYIADKTGSRFLVCFVPMVLMLFPTIVLAVWPDDNTLRVTAFMLAACFFITHIFFTWVNEIAHASMEERGFLIAACQCFFYAFNAFLPAIVFRQTDGPTFRKGFPTVLGANILACIAFVTIYILHQRQLRQEAAQSHAEEARDQEQSPISGKDDDKDALEKVTILRV</sequence>
<feature type="transmembrane region" description="Helical" evidence="8">
    <location>
        <begin position="419"/>
        <end position="441"/>
    </location>
</feature>
<evidence type="ECO:0000256" key="2">
    <source>
        <dbReference type="ARBA" id="ARBA00022448"/>
    </source>
</evidence>
<feature type="transmembrane region" description="Helical" evidence="8">
    <location>
        <begin position="102"/>
        <end position="124"/>
    </location>
</feature>
<feature type="transmembrane region" description="Helical" evidence="8">
    <location>
        <begin position="360"/>
        <end position="380"/>
    </location>
</feature>
<evidence type="ECO:0000256" key="5">
    <source>
        <dbReference type="ARBA" id="ARBA00023136"/>
    </source>
</evidence>
<dbReference type="AlphaFoldDB" id="A0A1Y2AX02"/>
<dbReference type="InterPro" id="IPR020846">
    <property type="entry name" value="MFS_dom"/>
</dbReference>
<dbReference type="InterPro" id="IPR036259">
    <property type="entry name" value="MFS_trans_sf"/>
</dbReference>
<evidence type="ECO:0000256" key="7">
    <source>
        <dbReference type="SAM" id="MobiDB-lite"/>
    </source>
</evidence>
<feature type="transmembrane region" description="Helical" evidence="8">
    <location>
        <begin position="57"/>
        <end position="75"/>
    </location>
</feature>
<feature type="region of interest" description="Disordered" evidence="7">
    <location>
        <begin position="484"/>
        <end position="507"/>
    </location>
</feature>
<keyword evidence="5 8" id="KW-0472">Membrane</keyword>
<evidence type="ECO:0000256" key="4">
    <source>
        <dbReference type="ARBA" id="ARBA00022989"/>
    </source>
</evidence>
<feature type="transmembrane region" description="Helical" evidence="8">
    <location>
        <begin position="333"/>
        <end position="353"/>
    </location>
</feature>